<dbReference type="RefSeq" id="WP_022862152.1">
    <property type="nucleotide sequence ID" value="NZ_ATVG01000001.1"/>
</dbReference>
<evidence type="ECO:0000256" key="1">
    <source>
        <dbReference type="SAM" id="Phobius"/>
    </source>
</evidence>
<dbReference type="Proteomes" id="UP001220064">
    <property type="component" value="Chromosome"/>
</dbReference>
<keyword evidence="3" id="KW-1185">Reference proteome</keyword>
<sequence length="290" mass="31554">MTRTDSPYGSEGHVNQGRAKFGKARIFPAMGWALKRPFTNQGTWIGGELLTFLLYLALSLIGAVVLGMAIDNPLTSGAPNDAMAWKDSLNEGLSFIDDHPVPALIGYLIQLFFFVALVHLALRDRDTEAARLRDFGRGVHWGTTAVAVVVSQAVLFGFAYAAGALEDWLPSVMDDGLASLVALAVQILGWVLIPFFWFVEWFAADGASLTDSFRLSLQAGKENWLRLFFLPLLISLFGALFIMVTLGFGILLVFPAYFLFNAYLYRDVTGPAAGSAAAARHDSVAPKLEA</sequence>
<feature type="transmembrane region" description="Helical" evidence="1">
    <location>
        <begin position="143"/>
        <end position="165"/>
    </location>
</feature>
<keyword evidence="1" id="KW-0812">Transmembrane</keyword>
<feature type="transmembrane region" description="Helical" evidence="1">
    <location>
        <begin position="104"/>
        <end position="122"/>
    </location>
</feature>
<feature type="transmembrane region" description="Helical" evidence="1">
    <location>
        <begin position="49"/>
        <end position="70"/>
    </location>
</feature>
<organism evidence="2 3">
    <name type="scientific">Corynebacterium massiliense DSM 45435</name>
    <dbReference type="NCBI Taxonomy" id="1121364"/>
    <lineage>
        <taxon>Bacteria</taxon>
        <taxon>Bacillati</taxon>
        <taxon>Actinomycetota</taxon>
        <taxon>Actinomycetes</taxon>
        <taxon>Mycobacteriales</taxon>
        <taxon>Corynebacteriaceae</taxon>
        <taxon>Corynebacterium</taxon>
    </lineage>
</organism>
<name>A0ABY7U7J9_9CORY</name>
<evidence type="ECO:0008006" key="4">
    <source>
        <dbReference type="Google" id="ProtNLM"/>
    </source>
</evidence>
<keyword evidence="1" id="KW-1133">Transmembrane helix</keyword>
<keyword evidence="1" id="KW-0472">Membrane</keyword>
<evidence type="ECO:0000313" key="3">
    <source>
        <dbReference type="Proteomes" id="UP001220064"/>
    </source>
</evidence>
<reference evidence="2 3" key="1">
    <citation type="submission" date="2020-10" db="EMBL/GenBank/DDBJ databases">
        <title>Complete genome sequence of Corynebacterium massiliense DSM 45435, type strain of Corynebacterium massiliense.</title>
        <authorList>
            <person name="Busche T."/>
            <person name="Kalinowski J."/>
            <person name="Ruckert C."/>
        </authorList>
    </citation>
    <scope>NUCLEOTIDE SEQUENCE [LARGE SCALE GENOMIC DNA]</scope>
    <source>
        <strain evidence="2 3">DSM 45435</strain>
    </source>
</reference>
<feature type="transmembrane region" description="Helical" evidence="1">
    <location>
        <begin position="224"/>
        <end position="257"/>
    </location>
</feature>
<evidence type="ECO:0000313" key="2">
    <source>
        <dbReference type="EMBL" id="WCZ32678.1"/>
    </source>
</evidence>
<protein>
    <recommendedName>
        <fullName evidence="4">DUF975 family protein</fullName>
    </recommendedName>
</protein>
<accession>A0ABY7U7J9</accession>
<dbReference type="EMBL" id="CP063189">
    <property type="protein sequence ID" value="WCZ32678.1"/>
    <property type="molecule type" value="Genomic_DNA"/>
</dbReference>
<feature type="transmembrane region" description="Helical" evidence="1">
    <location>
        <begin position="177"/>
        <end position="203"/>
    </location>
</feature>
<gene>
    <name evidence="2" type="ORF">CMASS_06220</name>
</gene>
<proteinExistence type="predicted"/>